<proteinExistence type="predicted"/>
<gene>
    <name evidence="2" type="ORF">Cgig2_017467</name>
</gene>
<dbReference type="Proteomes" id="UP001153076">
    <property type="component" value="Unassembled WGS sequence"/>
</dbReference>
<dbReference type="AlphaFoldDB" id="A0A9Q1GZM8"/>
<evidence type="ECO:0000313" key="3">
    <source>
        <dbReference type="Proteomes" id="UP001153076"/>
    </source>
</evidence>
<sequence length="548" mass="59079">MEDIHGMGEYAWAEAIWRVLVEAIEEMQRKLEGPVSDVQMNGFFLLIQVCFYGHRFPRLASWDSVDYGGRYDAFQLVEGIKEFEVIPMLRPQEEEMLVPTVGAFMKTDGSAQFVLGWCAGDMAESYVYMLTTDWCLIRGVLLYKERLERAHEELRAEKGKHVDILRTLEFWKSHANELEARLKMCATPDEAQDTRYQPGGDVGKDVQSDSGFESLARAVTDLGEVTAYEFNAVKCGEDDATCQTTADILSASCDAQSTPPKMVDAAASGMPPKMVDAAASVDDCDDIGDAPQCSELHVQPSAEVEDVGGRAVDATAIPCGEVVVGAQEPSEPVVRESDALLGPHVGEEAENTDAPGPGIDEVYMGGDSIVGEAVCTTPASLIANVQDRIPAATERVEYELTVDPGMTSVHHGPPMTADSVATDHEACIQAPLGESITGEAERMSPDADDVGCEDDGGGKSSNIVACMRRKPRCRKPTAVHGSPFTDPTRSSGARKSKKERNEGMTGADEPRTTDDLGEGSVHPSILDVQPLSVEGSDIGPSVEELNKL</sequence>
<organism evidence="2 3">
    <name type="scientific">Carnegiea gigantea</name>
    <dbReference type="NCBI Taxonomy" id="171969"/>
    <lineage>
        <taxon>Eukaryota</taxon>
        <taxon>Viridiplantae</taxon>
        <taxon>Streptophyta</taxon>
        <taxon>Embryophyta</taxon>
        <taxon>Tracheophyta</taxon>
        <taxon>Spermatophyta</taxon>
        <taxon>Magnoliopsida</taxon>
        <taxon>eudicotyledons</taxon>
        <taxon>Gunneridae</taxon>
        <taxon>Pentapetalae</taxon>
        <taxon>Caryophyllales</taxon>
        <taxon>Cactineae</taxon>
        <taxon>Cactaceae</taxon>
        <taxon>Cactoideae</taxon>
        <taxon>Echinocereeae</taxon>
        <taxon>Carnegiea</taxon>
    </lineage>
</organism>
<keyword evidence="3" id="KW-1185">Reference proteome</keyword>
<dbReference type="EMBL" id="JAKOGI010001069">
    <property type="protein sequence ID" value="KAJ8427980.1"/>
    <property type="molecule type" value="Genomic_DNA"/>
</dbReference>
<dbReference type="OrthoDB" id="723791at2759"/>
<feature type="compositionally biased region" description="Basic residues" evidence="1">
    <location>
        <begin position="467"/>
        <end position="477"/>
    </location>
</feature>
<reference evidence="2" key="1">
    <citation type="submission" date="2022-04" db="EMBL/GenBank/DDBJ databases">
        <title>Carnegiea gigantea Genome sequencing and assembly v2.</title>
        <authorList>
            <person name="Copetti D."/>
            <person name="Sanderson M.J."/>
            <person name="Burquez A."/>
            <person name="Wojciechowski M.F."/>
        </authorList>
    </citation>
    <scope>NUCLEOTIDE SEQUENCE</scope>
    <source>
        <strain evidence="2">SGP5-SGP5p</strain>
        <tissue evidence="2">Aerial part</tissue>
    </source>
</reference>
<comment type="caution">
    <text evidence="2">The sequence shown here is derived from an EMBL/GenBank/DDBJ whole genome shotgun (WGS) entry which is preliminary data.</text>
</comment>
<accession>A0A9Q1GZM8</accession>
<evidence type="ECO:0000313" key="2">
    <source>
        <dbReference type="EMBL" id="KAJ8427980.1"/>
    </source>
</evidence>
<name>A0A9Q1GZM8_9CARY</name>
<evidence type="ECO:0000256" key="1">
    <source>
        <dbReference type="SAM" id="MobiDB-lite"/>
    </source>
</evidence>
<feature type="compositionally biased region" description="Acidic residues" evidence="1">
    <location>
        <begin position="446"/>
        <end position="455"/>
    </location>
</feature>
<feature type="region of interest" description="Disordered" evidence="1">
    <location>
        <begin position="435"/>
        <end position="548"/>
    </location>
</feature>
<protein>
    <submittedName>
        <fullName evidence="2">Uncharacterized protein</fullName>
    </submittedName>
</protein>